<dbReference type="EMBL" id="JAOTPV010000003">
    <property type="protein sequence ID" value="KAJ4486366.1"/>
    <property type="molecule type" value="Genomic_DNA"/>
</dbReference>
<organism evidence="1 2">
    <name type="scientific">Lentinula aciculospora</name>
    <dbReference type="NCBI Taxonomy" id="153920"/>
    <lineage>
        <taxon>Eukaryota</taxon>
        <taxon>Fungi</taxon>
        <taxon>Dikarya</taxon>
        <taxon>Basidiomycota</taxon>
        <taxon>Agaricomycotina</taxon>
        <taxon>Agaricomycetes</taxon>
        <taxon>Agaricomycetidae</taxon>
        <taxon>Agaricales</taxon>
        <taxon>Marasmiineae</taxon>
        <taxon>Omphalotaceae</taxon>
        <taxon>Lentinula</taxon>
    </lineage>
</organism>
<gene>
    <name evidence="1" type="ORF">J3R30DRAFT_3697881</name>
</gene>
<evidence type="ECO:0000313" key="2">
    <source>
        <dbReference type="Proteomes" id="UP001150266"/>
    </source>
</evidence>
<name>A0A9W9ANW6_9AGAR</name>
<reference evidence="1" key="1">
    <citation type="submission" date="2022-08" db="EMBL/GenBank/DDBJ databases">
        <title>A Global Phylogenomic Analysis of the Shiitake Genus Lentinula.</title>
        <authorList>
            <consortium name="DOE Joint Genome Institute"/>
            <person name="Sierra-Patev S."/>
            <person name="Min B."/>
            <person name="Naranjo-Ortiz M."/>
            <person name="Looney B."/>
            <person name="Konkel Z."/>
            <person name="Slot J.C."/>
            <person name="Sakamoto Y."/>
            <person name="Steenwyk J.L."/>
            <person name="Rokas A."/>
            <person name="Carro J."/>
            <person name="Camarero S."/>
            <person name="Ferreira P."/>
            <person name="Molpeceres G."/>
            <person name="Ruiz-Duenas F.J."/>
            <person name="Serrano A."/>
            <person name="Henrissat B."/>
            <person name="Drula E."/>
            <person name="Hughes K.W."/>
            <person name="Mata J.L."/>
            <person name="Ishikawa N.K."/>
            <person name="Vargas-Isla R."/>
            <person name="Ushijima S."/>
            <person name="Smith C.A."/>
            <person name="Ahrendt S."/>
            <person name="Andreopoulos W."/>
            <person name="He G."/>
            <person name="Labutti K."/>
            <person name="Lipzen A."/>
            <person name="Ng V."/>
            <person name="Riley R."/>
            <person name="Sandor L."/>
            <person name="Barry K."/>
            <person name="Martinez A.T."/>
            <person name="Xiao Y."/>
            <person name="Gibbons J.G."/>
            <person name="Terashima K."/>
            <person name="Grigoriev I.V."/>
            <person name="Hibbett D.S."/>
        </authorList>
    </citation>
    <scope>NUCLEOTIDE SEQUENCE</scope>
    <source>
        <strain evidence="1">JLM2183</strain>
    </source>
</reference>
<proteinExistence type="predicted"/>
<dbReference type="AlphaFoldDB" id="A0A9W9ANW6"/>
<comment type="caution">
    <text evidence="1">The sequence shown here is derived from an EMBL/GenBank/DDBJ whole genome shotgun (WGS) entry which is preliminary data.</text>
</comment>
<protein>
    <submittedName>
        <fullName evidence="1">Uncharacterized protein</fullName>
    </submittedName>
</protein>
<accession>A0A9W9ANW6</accession>
<keyword evidence="2" id="KW-1185">Reference proteome</keyword>
<dbReference type="Proteomes" id="UP001150266">
    <property type="component" value="Unassembled WGS sequence"/>
</dbReference>
<evidence type="ECO:0000313" key="1">
    <source>
        <dbReference type="EMBL" id="KAJ4486366.1"/>
    </source>
</evidence>
<sequence>MPVSFSASFLPFPSPPFVHHRATVFASYAFAFSLAIPPDPITNISFSVVWQRDSSDPTSFLLDRQYHYPPPIDTFGGGGYFASVNGTLGDSVDPQTTSLKVATTFIMYGIVTDSAATSTFYISFTFTVYSPDQAASTNLITTETSFPATPASASVSASITSSHSGITTDAGSSAATSSSARYYTFLRFIDVKFNSTFLPV</sequence>
<dbReference type="OrthoDB" id="3064412at2759"/>